<proteinExistence type="predicted"/>
<feature type="non-terminal residue" evidence="1">
    <location>
        <position position="545"/>
    </location>
</feature>
<organism evidence="1 2">
    <name type="scientific">Acaulospora colombiana</name>
    <dbReference type="NCBI Taxonomy" id="27376"/>
    <lineage>
        <taxon>Eukaryota</taxon>
        <taxon>Fungi</taxon>
        <taxon>Fungi incertae sedis</taxon>
        <taxon>Mucoromycota</taxon>
        <taxon>Glomeromycotina</taxon>
        <taxon>Glomeromycetes</taxon>
        <taxon>Diversisporales</taxon>
        <taxon>Acaulosporaceae</taxon>
        <taxon>Acaulospora</taxon>
    </lineage>
</organism>
<reference evidence="1" key="1">
    <citation type="submission" date="2021-06" db="EMBL/GenBank/DDBJ databases">
        <authorList>
            <person name="Kallberg Y."/>
            <person name="Tangrot J."/>
            <person name="Rosling A."/>
        </authorList>
    </citation>
    <scope>NUCLEOTIDE SEQUENCE</scope>
    <source>
        <strain evidence="1">CL356</strain>
    </source>
</reference>
<accession>A0ACA9P904</accession>
<gene>
    <name evidence="1" type="ORF">ACOLOM_LOCUS9822</name>
</gene>
<protein>
    <submittedName>
        <fullName evidence="1">3535_t:CDS:1</fullName>
    </submittedName>
</protein>
<evidence type="ECO:0000313" key="1">
    <source>
        <dbReference type="EMBL" id="CAG8690790.1"/>
    </source>
</evidence>
<evidence type="ECO:0000313" key="2">
    <source>
        <dbReference type="Proteomes" id="UP000789525"/>
    </source>
</evidence>
<dbReference type="EMBL" id="CAJVPT010029424">
    <property type="protein sequence ID" value="CAG8690790.1"/>
    <property type="molecule type" value="Genomic_DNA"/>
</dbReference>
<keyword evidence="2" id="KW-1185">Reference proteome</keyword>
<comment type="caution">
    <text evidence="1">The sequence shown here is derived from an EMBL/GenBank/DDBJ whole genome shotgun (WGS) entry which is preliminary data.</text>
</comment>
<dbReference type="Proteomes" id="UP000789525">
    <property type="component" value="Unassembled WGS sequence"/>
</dbReference>
<sequence>DFILLLEICIHQGHPHSFSKFLSQQHKQNPEIITNDVWPEVIGAIKTNTVLQYDEKYKNVEEWGYPALAKRPQRKGRGKNVVYKPIELFKLHLGNMPESEKPFLPKGLDYRKAITDYLREMAMVDQQLIKGTTERCWPGLDHFNHVLLVLTVPAEYSEKSKGILRECAFNAGLIGNVNSEKLQFSTEPEAAAIHCMRVLKEYFVETEGKSILIVDCGGGTVDLTTRRFITGDQLGEITERTGDFCGGSYVDKEFLKFMKRHVGDQTIKILEEQHYGQLQYMVQEFCRRVKLPFTGNPEEFKIFELDLEEVCPVIKQYVMGSYKEKLEENEWIVELDFESVKAMFDPIVGRVIRLVSGQLNSAGDVCNVMFLVGGFSESKYLQNRIRQEFTDKVKNIAVPKQPQAAIMRGALDYGLKMDTIRTRVLKYTYGIEVQCLHGMFDPPERKIDGKYIFKFHRLVERGREVGVDEAFGEVFRPLEHTTSLRFTVYLTKELNGTYCDEPGMSLLGEIVIDMPDTYLGKERPVDFKLMFGRMEVTAFAKNQLT</sequence>
<name>A0ACA9P904_9GLOM</name>
<feature type="non-terminal residue" evidence="1">
    <location>
        <position position="1"/>
    </location>
</feature>